<evidence type="ECO:0000256" key="1">
    <source>
        <dbReference type="SAM" id="MobiDB-lite"/>
    </source>
</evidence>
<keyword evidence="4" id="KW-1185">Reference proteome</keyword>
<dbReference type="InterPro" id="IPR018504">
    <property type="entry name" value="RTX_pore_form"/>
</dbReference>
<dbReference type="GO" id="GO:0015267">
    <property type="term" value="F:channel activity"/>
    <property type="evidence" value="ECO:0007669"/>
    <property type="project" value="InterPro"/>
</dbReference>
<feature type="region of interest" description="Disordered" evidence="1">
    <location>
        <begin position="1"/>
        <end position="31"/>
    </location>
</feature>
<sequence>METEREAELEHDQNLDPITGEPSSHPVGTGVGALGGGLTGAAIGAVGGPVGIVIGAAAGSVAGGLMGKNVAESQDPTDRAVEAISPESEESHWQQQCGNEAYFDPQYNFADYAPAYRLGYETKELQRTSSFEDLEGILKGRWQEAKGDSRLSWEQAQPAVKAVWNRWA</sequence>
<accession>A0A5R8KKD4</accession>
<feature type="compositionally biased region" description="Basic and acidic residues" evidence="1">
    <location>
        <begin position="1"/>
        <end position="14"/>
    </location>
</feature>
<name>A0A5R8KKD4_9BACT</name>
<proteinExistence type="predicted"/>
<organism evidence="3 4">
    <name type="scientific">Phragmitibacter flavus</name>
    <dbReference type="NCBI Taxonomy" id="2576071"/>
    <lineage>
        <taxon>Bacteria</taxon>
        <taxon>Pseudomonadati</taxon>
        <taxon>Verrucomicrobiota</taxon>
        <taxon>Verrucomicrobiia</taxon>
        <taxon>Verrucomicrobiales</taxon>
        <taxon>Verrucomicrobiaceae</taxon>
        <taxon>Phragmitibacter</taxon>
    </lineage>
</organism>
<dbReference type="Pfam" id="PF02382">
    <property type="entry name" value="RTX"/>
    <property type="match status" value="1"/>
</dbReference>
<gene>
    <name evidence="3" type="ORF">FEM03_01140</name>
</gene>
<dbReference type="Proteomes" id="UP000306196">
    <property type="component" value="Unassembled WGS sequence"/>
</dbReference>
<dbReference type="RefSeq" id="WP_138084333.1">
    <property type="nucleotide sequence ID" value="NZ_VAUV01000001.1"/>
</dbReference>
<feature type="domain" description="RTX pore-forming" evidence="2">
    <location>
        <begin position="19"/>
        <end position="145"/>
    </location>
</feature>
<comment type="caution">
    <text evidence="3">The sequence shown here is derived from an EMBL/GenBank/DDBJ whole genome shotgun (WGS) entry which is preliminary data.</text>
</comment>
<dbReference type="GO" id="GO:0005576">
    <property type="term" value="C:extracellular region"/>
    <property type="evidence" value="ECO:0007669"/>
    <property type="project" value="InterPro"/>
</dbReference>
<dbReference type="AlphaFoldDB" id="A0A5R8KKD4"/>
<dbReference type="EMBL" id="VAUV01000001">
    <property type="protein sequence ID" value="TLD72710.1"/>
    <property type="molecule type" value="Genomic_DNA"/>
</dbReference>
<protein>
    <recommendedName>
        <fullName evidence="2">RTX pore-forming domain-containing protein</fullName>
    </recommendedName>
</protein>
<evidence type="ECO:0000313" key="3">
    <source>
        <dbReference type="EMBL" id="TLD72710.1"/>
    </source>
</evidence>
<evidence type="ECO:0000313" key="4">
    <source>
        <dbReference type="Proteomes" id="UP000306196"/>
    </source>
</evidence>
<dbReference type="OrthoDB" id="282393at2"/>
<evidence type="ECO:0000259" key="2">
    <source>
        <dbReference type="Pfam" id="PF02382"/>
    </source>
</evidence>
<reference evidence="3 4" key="1">
    <citation type="submission" date="2019-05" db="EMBL/GenBank/DDBJ databases">
        <title>Verrucobacter flavum gen. nov., sp. nov. a new member of the family Verrucomicrobiaceae.</title>
        <authorList>
            <person name="Szuroczki S."/>
            <person name="Abbaszade G."/>
            <person name="Szabo A."/>
            <person name="Felfoldi T."/>
            <person name="Schumann P."/>
            <person name="Boka K."/>
            <person name="Keki Z."/>
            <person name="Toumi M."/>
            <person name="Toth E."/>
        </authorList>
    </citation>
    <scope>NUCLEOTIDE SEQUENCE [LARGE SCALE GENOMIC DNA]</scope>
    <source>
        <strain evidence="3 4">MG-N-17</strain>
    </source>
</reference>